<dbReference type="PANTHER" id="PTHR18902:SF26">
    <property type="entry name" value="GOLGIN SUBFAMILY A MEMBER 3"/>
    <property type="match status" value="1"/>
</dbReference>
<keyword evidence="3" id="KW-0597">Phosphoprotein</keyword>
<evidence type="ECO:0000313" key="7">
    <source>
        <dbReference type="Ensembl" id="ENSHHUP00000075819.1"/>
    </source>
</evidence>
<reference evidence="7" key="2">
    <citation type="submission" date="2025-08" db="UniProtKB">
        <authorList>
            <consortium name="Ensembl"/>
        </authorList>
    </citation>
    <scope>IDENTIFICATION</scope>
</reference>
<keyword evidence="8" id="KW-1185">Reference proteome</keyword>
<feature type="compositionally biased region" description="Basic and acidic residues" evidence="6">
    <location>
        <begin position="316"/>
        <end position="331"/>
    </location>
</feature>
<evidence type="ECO:0000313" key="8">
    <source>
        <dbReference type="Proteomes" id="UP000314982"/>
    </source>
</evidence>
<dbReference type="Proteomes" id="UP000314982">
    <property type="component" value="Unassembled WGS sequence"/>
</dbReference>
<evidence type="ECO:0000256" key="4">
    <source>
        <dbReference type="ARBA" id="ARBA00023054"/>
    </source>
</evidence>
<feature type="compositionally biased region" description="Basic residues" evidence="6">
    <location>
        <begin position="176"/>
        <end position="185"/>
    </location>
</feature>
<feature type="coiled-coil region" evidence="5">
    <location>
        <begin position="1363"/>
        <end position="1390"/>
    </location>
</feature>
<feature type="region of interest" description="Disordered" evidence="6">
    <location>
        <begin position="108"/>
        <end position="134"/>
    </location>
</feature>
<protein>
    <submittedName>
        <fullName evidence="7">Golgin A3</fullName>
    </submittedName>
</protein>
<comment type="subcellular location">
    <subcellularLocation>
        <location evidence="1">Cytoplasm</location>
    </subcellularLocation>
</comment>
<accession>A0A4W5QU55</accession>
<keyword evidence="2" id="KW-0963">Cytoplasm</keyword>
<proteinExistence type="predicted"/>
<dbReference type="GO" id="GO:0005737">
    <property type="term" value="C:cytoplasm"/>
    <property type="evidence" value="ECO:0007669"/>
    <property type="project" value="UniProtKB-SubCell"/>
</dbReference>
<dbReference type="Ensembl" id="ENSHHUT00000078295.1">
    <property type="protein sequence ID" value="ENSHHUP00000075819.1"/>
    <property type="gene ID" value="ENSHHUG00000044323.1"/>
</dbReference>
<feature type="compositionally biased region" description="Polar residues" evidence="6">
    <location>
        <begin position="116"/>
        <end position="127"/>
    </location>
</feature>
<dbReference type="PANTHER" id="PTHR18902">
    <property type="entry name" value="NUCLEAR MITOTIC APPARATUS PROTEIN 1-RELATED"/>
    <property type="match status" value="1"/>
</dbReference>
<dbReference type="Gene3D" id="1.10.287.1490">
    <property type="match status" value="1"/>
</dbReference>
<sequence>MQETELCKHSVTCTCSECPTPPPVYFNHLLLWDVASEADLLSSPSHILISLPVLTMLQLREGSRPSISHVKPALPVADKEPSLEMENEEKIRHDARRRLEEQLKQYRLQRHKETSYRSSPKSRSGFSTLDPDLMMHPEALPRASTTSMTTEYSFLRTSVPRGPKLGSLGIPPAKERKSRSPRPNKVHSLADYKTLEPAGGTSDGGGGGGGVVRTSEDSSIGSNLSSVSTLSEVSMMSEVGSMEMTSLEALLGSTYSSVSTSTGGTGTYGMLAEAVGRQRGGNYMVEGREIVPEAMGNFPSLQEVLQAASDEQHLLEQDREGTGGPRSRRDSFSSSVSLESSVMGHDEMLQVLKEKMRLEGQLESLSSEANQALKEKTELQAKLATVNAQLQAQVEQSHASQEKQSSLNKEVSTLRQSCFQLEKAMVELQGNLESKNAGLASLGNDLQVAEEQYQRLMGKVEEMQQSVTSRDNAVQELRQQMGGLQTQLQQVQLERTTLQSRLKTSQAEIISLQQVRQWYQQQLALAQEARVRLQGEMANMQAGQMTQIGALEHLKLENVTLSHQLTQTQHRSIKEKERIAVQLQSIEADMMTQEAAYQQIQDAKSMVEDDLQHKLDEFEGEREHLQKLANTASSLERELEQMKVTLSQKDLQLEALQKEHLELMRQLTATQESLHTKEQSINQLEARYLELETTLAELQTETNAKDENIQYLQNEKIVLEVALQAARADKSQLDEGAERLGEEVLVASDVLDQLRQEVQVKSSQIGSLQQDNGTLKKQAQKLKEQFMQQKVMVEAYRRDASSKEQLISELKSTKKRLVSEVKGLKQELLEAHGEKRKAELEQSRLQKEVVRVQQQMNSLENHLQSVQTERDQLESQIQSLQFDQSQLEAVTEENEGLKKQVDQMQSEARKAISEQKVRMKRLGTDLTSAQKDMKAKHKAYENAVGILSRRLQEALADKETTEAELVKLKAQVSDGGNNQALQDKIEALQSEHQAMSHSKAMLEKELQEVISLTSTELEELQEKVMELEDELQEARCFKRRIRRLEDANKTLSLELEHEKGKLTGLGQSHNALREHTNILETALAKREADLVQLNLQVQAVLKRKEEEDQQMKQLVQTLQVALDKEKAKVKDLKEQVAAAKAEAAHNKRHYRAAMLELCEIKKDLQAKEELVKALHSEAHKLQAQDEKHSQEVSRFQEELSEAHSQLQILQKQLDEQLSKQPLTNQEVEDLKWEVEQRQREIEAQRQQLELVEQCSQRELDSLQTALQGIKVELESVQEELSSTRKDKFMLQAKVGELRNSMKTVLLQNQQLKLDLKQNRLRKRMEPSNPSNPVTPVKIPDCPVPASLLDELLKPSASVNKEPLNNLHNCLRQLKHEMDSLQKQMEEHTVTVHESMTSWTNAEEELTRLGYLSNNTNSPLPRFNYGSCKHTVISIL</sequence>
<feature type="compositionally biased region" description="Gly residues" evidence="6">
    <location>
        <begin position="201"/>
        <end position="211"/>
    </location>
</feature>
<dbReference type="InterPro" id="IPR051841">
    <property type="entry name" value="MT-Golgi_org_protein"/>
</dbReference>
<dbReference type="GeneTree" id="ENSGT00950000183078"/>
<evidence type="ECO:0000256" key="1">
    <source>
        <dbReference type="ARBA" id="ARBA00004496"/>
    </source>
</evidence>
<evidence type="ECO:0000256" key="6">
    <source>
        <dbReference type="SAM" id="MobiDB-lite"/>
    </source>
</evidence>
<organism evidence="7 8">
    <name type="scientific">Hucho hucho</name>
    <name type="common">huchen</name>
    <dbReference type="NCBI Taxonomy" id="62062"/>
    <lineage>
        <taxon>Eukaryota</taxon>
        <taxon>Metazoa</taxon>
        <taxon>Chordata</taxon>
        <taxon>Craniata</taxon>
        <taxon>Vertebrata</taxon>
        <taxon>Euteleostomi</taxon>
        <taxon>Actinopterygii</taxon>
        <taxon>Neopterygii</taxon>
        <taxon>Teleostei</taxon>
        <taxon>Protacanthopterygii</taxon>
        <taxon>Salmoniformes</taxon>
        <taxon>Salmonidae</taxon>
        <taxon>Salmoninae</taxon>
        <taxon>Hucho</taxon>
    </lineage>
</organism>
<name>A0A4W5QU55_9TELE</name>
<feature type="coiled-coil region" evidence="5">
    <location>
        <begin position="439"/>
        <end position="508"/>
    </location>
</feature>
<feature type="compositionally biased region" description="Polar residues" evidence="6">
    <location>
        <begin position="217"/>
        <end position="229"/>
    </location>
</feature>
<feature type="coiled-coil region" evidence="5">
    <location>
        <begin position="1090"/>
        <end position="1286"/>
    </location>
</feature>
<evidence type="ECO:0000256" key="3">
    <source>
        <dbReference type="ARBA" id="ARBA00022553"/>
    </source>
</evidence>
<feature type="coiled-coil region" evidence="5">
    <location>
        <begin position="951"/>
        <end position="1061"/>
    </location>
</feature>
<evidence type="ECO:0000256" key="2">
    <source>
        <dbReference type="ARBA" id="ARBA00022490"/>
    </source>
</evidence>
<feature type="region of interest" description="Disordered" evidence="6">
    <location>
        <begin position="316"/>
        <end position="340"/>
    </location>
</feature>
<feature type="region of interest" description="Disordered" evidence="6">
    <location>
        <begin position="157"/>
        <end position="229"/>
    </location>
</feature>
<reference evidence="8" key="1">
    <citation type="submission" date="2018-06" db="EMBL/GenBank/DDBJ databases">
        <title>Genome assembly of Danube salmon.</title>
        <authorList>
            <person name="Macqueen D.J."/>
            <person name="Gundappa M.K."/>
        </authorList>
    </citation>
    <scope>NUCLEOTIDE SEQUENCE [LARGE SCALE GENOMIC DNA]</scope>
</reference>
<feature type="coiled-coil region" evidence="5">
    <location>
        <begin position="583"/>
        <end position="914"/>
    </location>
</feature>
<feature type="coiled-coil region" evidence="5">
    <location>
        <begin position="348"/>
        <end position="396"/>
    </location>
</feature>
<keyword evidence="4 5" id="KW-0175">Coiled coil</keyword>
<evidence type="ECO:0000256" key="5">
    <source>
        <dbReference type="SAM" id="Coils"/>
    </source>
</evidence>
<reference evidence="7" key="3">
    <citation type="submission" date="2025-09" db="UniProtKB">
        <authorList>
            <consortium name="Ensembl"/>
        </authorList>
    </citation>
    <scope>IDENTIFICATION</scope>
</reference>